<dbReference type="Proteomes" id="UP001497453">
    <property type="component" value="Chromosome 6"/>
</dbReference>
<sequence>MISSAVPWSFPCSIPLSIVEISLVPEYCLQVRVLRFESECCCWQGTYMQCGPIENGQIDVFDTPKKCIACVKHARRSRFTAPCFTFFAYMPRLWFLEVYQTRRALIPYGFGFHVGYGWCSNRRYLGSGEYNGQGSLAGDAVGWCRSLTKSSGLRAQSDACHHDRTRVGCLQ</sequence>
<name>A0ABP1DRG4_9APHY</name>
<evidence type="ECO:0000313" key="1">
    <source>
        <dbReference type="EMBL" id="CAL1710416.1"/>
    </source>
</evidence>
<reference evidence="2" key="1">
    <citation type="submission" date="2024-04" db="EMBL/GenBank/DDBJ databases">
        <authorList>
            <person name="Shaw F."/>
            <person name="Minotto A."/>
        </authorList>
    </citation>
    <scope>NUCLEOTIDE SEQUENCE [LARGE SCALE GENOMIC DNA]</scope>
</reference>
<keyword evidence="2" id="KW-1185">Reference proteome</keyword>
<dbReference type="EMBL" id="OZ037949">
    <property type="protein sequence ID" value="CAL1710416.1"/>
    <property type="molecule type" value="Genomic_DNA"/>
</dbReference>
<evidence type="ECO:0000313" key="2">
    <source>
        <dbReference type="Proteomes" id="UP001497453"/>
    </source>
</evidence>
<gene>
    <name evidence="1" type="ORF">GFSPODELE1_LOCUS7820</name>
</gene>
<protein>
    <submittedName>
        <fullName evidence="1">Uncharacterized protein</fullName>
    </submittedName>
</protein>
<accession>A0ABP1DRG4</accession>
<organism evidence="1 2">
    <name type="scientific">Somion occarium</name>
    <dbReference type="NCBI Taxonomy" id="3059160"/>
    <lineage>
        <taxon>Eukaryota</taxon>
        <taxon>Fungi</taxon>
        <taxon>Dikarya</taxon>
        <taxon>Basidiomycota</taxon>
        <taxon>Agaricomycotina</taxon>
        <taxon>Agaricomycetes</taxon>
        <taxon>Polyporales</taxon>
        <taxon>Cerrenaceae</taxon>
        <taxon>Somion</taxon>
    </lineage>
</organism>
<proteinExistence type="predicted"/>